<gene>
    <name evidence="3" type="ORF">EP47_12820</name>
</gene>
<dbReference type="AlphaFoldDB" id="A0A0A2SPF8"/>
<feature type="region of interest" description="Disordered" evidence="2">
    <location>
        <begin position="317"/>
        <end position="339"/>
    </location>
</feature>
<name>A0A0A2SPF8_9GAMM</name>
<dbReference type="STRING" id="1498499.EP47_12820"/>
<reference evidence="3 4" key="1">
    <citation type="submission" date="2014-05" db="EMBL/GenBank/DDBJ databases">
        <authorList>
            <person name="Rizzardi K."/>
            <person name="Winiecka-Krusnell J."/>
            <person name="Ramliden M."/>
            <person name="Alm E."/>
            <person name="Andersson S."/>
            <person name="Byfors S."/>
        </authorList>
    </citation>
    <scope>NUCLEOTIDE SEQUENCE [LARGE SCALE GENOMIC DNA]</scope>
    <source>
        <strain evidence="3 4">LEGN</strain>
    </source>
</reference>
<dbReference type="RefSeq" id="WP_035890104.1">
    <property type="nucleotide sequence ID" value="NZ_JNCF01000029.1"/>
</dbReference>
<sequence length="339" mass="38488">MPISKEFLKLFTEFVDDYKRNGTPTFYHWAKEQNHTVISQSFSQLLEIVKFNSEAFHDISIIEHLNATVLLSAKTNPYLLDCWIAFITKYNVATNSFTPIGTNVRIEIGPEGTPSERIIRELKETLAMTQQSFLLAQKAYSTEVESLKRQLEEAKKENIRINSENQILKEQVHSEKILTSLNPQINLAQQQLTSLTELLNTLSQITSHNTDINSFPPAIYSPQIDDLNKNSSSHARVTIEVDQPPNLHLKDKMALSLTNEEEQISPVSASQDSKEAHLKISPPPPPPFESKPTPPIANTKNSRFFSGENFLNELNAKIKEREKKPRNVTNLPTVEKKNL</sequence>
<keyword evidence="4" id="KW-1185">Reference proteome</keyword>
<protein>
    <submittedName>
        <fullName evidence="3">VipA</fullName>
    </submittedName>
</protein>
<keyword evidence="1" id="KW-0175">Coiled coil</keyword>
<organism evidence="3 4">
    <name type="scientific">Legionella norrlandica</name>
    <dbReference type="NCBI Taxonomy" id="1498499"/>
    <lineage>
        <taxon>Bacteria</taxon>
        <taxon>Pseudomonadati</taxon>
        <taxon>Pseudomonadota</taxon>
        <taxon>Gammaproteobacteria</taxon>
        <taxon>Legionellales</taxon>
        <taxon>Legionellaceae</taxon>
        <taxon>Legionella</taxon>
    </lineage>
</organism>
<proteinExistence type="predicted"/>
<dbReference type="OrthoDB" id="5647122at2"/>
<feature type="coiled-coil region" evidence="1">
    <location>
        <begin position="137"/>
        <end position="171"/>
    </location>
</feature>
<evidence type="ECO:0000313" key="3">
    <source>
        <dbReference type="EMBL" id="KGP63005.1"/>
    </source>
</evidence>
<comment type="caution">
    <text evidence="3">The sequence shown here is derived from an EMBL/GenBank/DDBJ whole genome shotgun (WGS) entry which is preliminary data.</text>
</comment>
<accession>A0A0A2SPF8</accession>
<evidence type="ECO:0000313" key="4">
    <source>
        <dbReference type="Proteomes" id="UP000054422"/>
    </source>
</evidence>
<evidence type="ECO:0000256" key="1">
    <source>
        <dbReference type="SAM" id="Coils"/>
    </source>
</evidence>
<dbReference type="EMBL" id="JNCF01000029">
    <property type="protein sequence ID" value="KGP63005.1"/>
    <property type="molecule type" value="Genomic_DNA"/>
</dbReference>
<dbReference type="Proteomes" id="UP000054422">
    <property type="component" value="Unassembled WGS sequence"/>
</dbReference>
<feature type="compositionally biased region" description="Pro residues" evidence="2">
    <location>
        <begin position="281"/>
        <end position="295"/>
    </location>
</feature>
<evidence type="ECO:0000256" key="2">
    <source>
        <dbReference type="SAM" id="MobiDB-lite"/>
    </source>
</evidence>
<feature type="region of interest" description="Disordered" evidence="2">
    <location>
        <begin position="259"/>
        <end position="304"/>
    </location>
</feature>